<evidence type="ECO:0000256" key="8">
    <source>
        <dbReference type="ARBA" id="ARBA00023012"/>
    </source>
</evidence>
<feature type="transmembrane region" description="Helical" evidence="9">
    <location>
        <begin position="403"/>
        <end position="425"/>
    </location>
</feature>
<keyword evidence="8" id="KW-0902">Two-component regulatory system</keyword>
<keyword evidence="5" id="KW-0547">Nucleotide-binding</keyword>
<evidence type="ECO:0000256" key="6">
    <source>
        <dbReference type="ARBA" id="ARBA00022777"/>
    </source>
</evidence>
<dbReference type="Proteomes" id="UP001595867">
    <property type="component" value="Unassembled WGS sequence"/>
</dbReference>
<keyword evidence="9" id="KW-0812">Transmembrane</keyword>
<evidence type="ECO:0000256" key="1">
    <source>
        <dbReference type="ARBA" id="ARBA00000085"/>
    </source>
</evidence>
<dbReference type="EMBL" id="JBHSBL010000019">
    <property type="protein sequence ID" value="MFC4068926.1"/>
    <property type="molecule type" value="Genomic_DNA"/>
</dbReference>
<dbReference type="Gene3D" id="1.20.5.1930">
    <property type="match status" value="1"/>
</dbReference>
<dbReference type="RefSeq" id="WP_378069808.1">
    <property type="nucleotide sequence ID" value="NZ_JBHSBL010000019.1"/>
</dbReference>
<organism evidence="11 12">
    <name type="scientific">Actinoplanes subglobosus</name>
    <dbReference type="NCBI Taxonomy" id="1547892"/>
    <lineage>
        <taxon>Bacteria</taxon>
        <taxon>Bacillati</taxon>
        <taxon>Actinomycetota</taxon>
        <taxon>Actinomycetes</taxon>
        <taxon>Micromonosporales</taxon>
        <taxon>Micromonosporaceae</taxon>
        <taxon>Actinoplanes</taxon>
    </lineage>
</organism>
<reference evidence="12" key="1">
    <citation type="journal article" date="2019" name="Int. J. Syst. Evol. Microbiol.">
        <title>The Global Catalogue of Microorganisms (GCM) 10K type strain sequencing project: providing services to taxonomists for standard genome sequencing and annotation.</title>
        <authorList>
            <consortium name="The Broad Institute Genomics Platform"/>
            <consortium name="The Broad Institute Genome Sequencing Center for Infectious Disease"/>
            <person name="Wu L."/>
            <person name="Ma J."/>
        </authorList>
    </citation>
    <scope>NUCLEOTIDE SEQUENCE [LARGE SCALE GENOMIC DNA]</scope>
    <source>
        <strain evidence="12">TBRC 5832</strain>
    </source>
</reference>
<dbReference type="InterPro" id="IPR050482">
    <property type="entry name" value="Sensor_HK_TwoCompSys"/>
</dbReference>
<sequence>MISGWRERIAGAGTWRLVYEVCLVALVTAGATVPAAAASWYPLAPWVVGLTTPVVMLLRLVDPLAAYLAAAVIGLGTGGPSTVLLVVLSASLAYRAARFWQVLTGLGVGWICFVASLYWEEPLTVKWLVLLSALFALLACAPAGVARFVRRRRTLLAAMHRRNVQLHSRQGEIARQAQVRERTRIARDLHDSLGHKLTLISLYAAMMRDGDNDREKTADLVRQASSAAMTELRQILGLLGQDDTQPEVRPLTGLDELADRARASGARVEVVREGEPRPLAALTEHAAYRVIQEGLTNALRHAHGGAIVLLLRYEPDALIARVTNTAGQRVVGATSGQGLLGLAERVRVAGGVLYHGPAPDGGFRLAATLAYPQGEPAVPAVEPVPPGPDFATLVDRDRRRSRLILATTALSIAGFLLLCGAGVWLTAALVAVDRETFDAIRTGDTEKSVRERLPDAEAATTGVPGGRAVPGATCVDYQASLLDQLGAETGEMIYRFCFRDGVLVDKQAIERTP</sequence>
<name>A0ABV8IYX0_9ACTN</name>
<comment type="catalytic activity">
    <reaction evidence="1">
        <text>ATP + protein L-histidine = ADP + protein N-phospho-L-histidine.</text>
        <dbReference type="EC" id="2.7.13.3"/>
    </reaction>
</comment>
<dbReference type="InterPro" id="IPR036890">
    <property type="entry name" value="HATPase_C_sf"/>
</dbReference>
<keyword evidence="9" id="KW-0472">Membrane</keyword>
<protein>
    <recommendedName>
        <fullName evidence="2">histidine kinase</fullName>
        <ecNumber evidence="2">2.7.13.3</ecNumber>
    </recommendedName>
</protein>
<feature type="transmembrane region" description="Helical" evidence="9">
    <location>
        <begin position="64"/>
        <end position="87"/>
    </location>
</feature>
<feature type="domain" description="Signal transduction histidine kinase subgroup 3 dimerisation and phosphoacceptor" evidence="10">
    <location>
        <begin position="181"/>
        <end position="240"/>
    </location>
</feature>
<evidence type="ECO:0000256" key="3">
    <source>
        <dbReference type="ARBA" id="ARBA00022553"/>
    </source>
</evidence>
<keyword evidence="4" id="KW-0808">Transferase</keyword>
<feature type="transmembrane region" description="Helical" evidence="9">
    <location>
        <begin position="99"/>
        <end position="119"/>
    </location>
</feature>
<feature type="transmembrane region" description="Helical" evidence="9">
    <location>
        <begin position="125"/>
        <end position="149"/>
    </location>
</feature>
<evidence type="ECO:0000259" key="10">
    <source>
        <dbReference type="Pfam" id="PF07730"/>
    </source>
</evidence>
<comment type="caution">
    <text evidence="11">The sequence shown here is derived from an EMBL/GenBank/DDBJ whole genome shotgun (WGS) entry which is preliminary data.</text>
</comment>
<evidence type="ECO:0000256" key="9">
    <source>
        <dbReference type="SAM" id="Phobius"/>
    </source>
</evidence>
<dbReference type="CDD" id="cd16917">
    <property type="entry name" value="HATPase_UhpB-NarQ-NarX-like"/>
    <property type="match status" value="1"/>
</dbReference>
<evidence type="ECO:0000256" key="7">
    <source>
        <dbReference type="ARBA" id="ARBA00022840"/>
    </source>
</evidence>
<keyword evidence="12" id="KW-1185">Reference proteome</keyword>
<keyword evidence="9" id="KW-1133">Transmembrane helix</keyword>
<keyword evidence="7" id="KW-0067">ATP-binding</keyword>
<proteinExistence type="predicted"/>
<evidence type="ECO:0000313" key="12">
    <source>
        <dbReference type="Proteomes" id="UP001595867"/>
    </source>
</evidence>
<dbReference type="PANTHER" id="PTHR24421:SF10">
    <property type="entry name" value="NITRATE_NITRITE SENSOR PROTEIN NARQ"/>
    <property type="match status" value="1"/>
</dbReference>
<evidence type="ECO:0000256" key="4">
    <source>
        <dbReference type="ARBA" id="ARBA00022679"/>
    </source>
</evidence>
<dbReference type="PANTHER" id="PTHR24421">
    <property type="entry name" value="NITRATE/NITRITE SENSOR PROTEIN NARX-RELATED"/>
    <property type="match status" value="1"/>
</dbReference>
<dbReference type="InterPro" id="IPR011712">
    <property type="entry name" value="Sig_transdc_His_kin_sub3_dim/P"/>
</dbReference>
<evidence type="ECO:0000313" key="11">
    <source>
        <dbReference type="EMBL" id="MFC4068926.1"/>
    </source>
</evidence>
<dbReference type="EC" id="2.7.13.3" evidence="2"/>
<dbReference type="Gene3D" id="3.30.565.10">
    <property type="entry name" value="Histidine kinase-like ATPase, C-terminal domain"/>
    <property type="match status" value="1"/>
</dbReference>
<evidence type="ECO:0000256" key="2">
    <source>
        <dbReference type="ARBA" id="ARBA00012438"/>
    </source>
</evidence>
<accession>A0ABV8IYX0</accession>
<evidence type="ECO:0000256" key="5">
    <source>
        <dbReference type="ARBA" id="ARBA00022741"/>
    </source>
</evidence>
<gene>
    <name evidence="11" type="ORF">ACFO0C_28680</name>
</gene>
<dbReference type="Pfam" id="PF07730">
    <property type="entry name" value="HisKA_3"/>
    <property type="match status" value="1"/>
</dbReference>
<feature type="transmembrane region" description="Helical" evidence="9">
    <location>
        <begin position="21"/>
        <end position="44"/>
    </location>
</feature>
<dbReference type="SUPFAM" id="SSF55874">
    <property type="entry name" value="ATPase domain of HSP90 chaperone/DNA topoisomerase II/histidine kinase"/>
    <property type="match status" value="1"/>
</dbReference>
<dbReference type="GO" id="GO:0016301">
    <property type="term" value="F:kinase activity"/>
    <property type="evidence" value="ECO:0007669"/>
    <property type="project" value="UniProtKB-KW"/>
</dbReference>
<keyword evidence="3" id="KW-0597">Phosphoprotein</keyword>
<keyword evidence="6 11" id="KW-0418">Kinase</keyword>